<comment type="similarity">
    <text evidence="1">Belongs to the beta type-B retroviral polymerase family. HERV class-II K(HML-2) pol subfamily.</text>
</comment>
<evidence type="ECO:0000259" key="3">
    <source>
        <dbReference type="Pfam" id="PF00078"/>
    </source>
</evidence>
<reference evidence="4 5" key="1">
    <citation type="submission" date="2024-05" db="EMBL/GenBank/DDBJ databases">
        <title>Genome sequencing and assembly of Indian major carp, Cirrhinus mrigala (Hamilton, 1822).</title>
        <authorList>
            <person name="Mohindra V."/>
            <person name="Chowdhury L.M."/>
            <person name="Lal K."/>
            <person name="Jena J.K."/>
        </authorList>
    </citation>
    <scope>NUCLEOTIDE SEQUENCE [LARGE SCALE GENOMIC DNA]</scope>
    <source>
        <strain evidence="4">CM1030</strain>
        <tissue evidence="4">Blood</tissue>
    </source>
</reference>
<dbReference type="Gene3D" id="3.30.70.270">
    <property type="match status" value="1"/>
</dbReference>
<dbReference type="SUPFAM" id="SSF56672">
    <property type="entry name" value="DNA/RNA polymerases"/>
    <property type="match status" value="1"/>
</dbReference>
<dbReference type="EC" id="3.1.26.4" evidence="2"/>
<dbReference type="PANTHER" id="PTHR33050">
    <property type="entry name" value="REVERSE TRANSCRIPTASE DOMAIN-CONTAINING PROTEIN"/>
    <property type="match status" value="1"/>
</dbReference>
<dbReference type="Proteomes" id="UP001529510">
    <property type="component" value="Unassembled WGS sequence"/>
</dbReference>
<dbReference type="InterPro" id="IPR000477">
    <property type="entry name" value="RT_dom"/>
</dbReference>
<dbReference type="Gene3D" id="3.10.10.10">
    <property type="entry name" value="HIV Type 1 Reverse Transcriptase, subunit A, domain 1"/>
    <property type="match status" value="1"/>
</dbReference>
<dbReference type="PANTHER" id="PTHR33050:SF7">
    <property type="entry name" value="RIBONUCLEASE H"/>
    <property type="match status" value="1"/>
</dbReference>
<feature type="non-terminal residue" evidence="4">
    <location>
        <position position="159"/>
    </location>
</feature>
<dbReference type="InterPro" id="IPR052055">
    <property type="entry name" value="Hepadnavirus_pol/RT"/>
</dbReference>
<feature type="domain" description="Reverse transcriptase" evidence="3">
    <location>
        <begin position="29"/>
        <end position="107"/>
    </location>
</feature>
<evidence type="ECO:0000313" key="5">
    <source>
        <dbReference type="Proteomes" id="UP001529510"/>
    </source>
</evidence>
<comment type="caution">
    <text evidence="4">The sequence shown here is derived from an EMBL/GenBank/DDBJ whole genome shotgun (WGS) entry which is preliminary data.</text>
</comment>
<dbReference type="InterPro" id="IPR043128">
    <property type="entry name" value="Rev_trsase/Diguanyl_cyclase"/>
</dbReference>
<organism evidence="4 5">
    <name type="scientific">Cirrhinus mrigala</name>
    <name type="common">Mrigala</name>
    <dbReference type="NCBI Taxonomy" id="683832"/>
    <lineage>
        <taxon>Eukaryota</taxon>
        <taxon>Metazoa</taxon>
        <taxon>Chordata</taxon>
        <taxon>Craniata</taxon>
        <taxon>Vertebrata</taxon>
        <taxon>Euteleostomi</taxon>
        <taxon>Actinopterygii</taxon>
        <taxon>Neopterygii</taxon>
        <taxon>Teleostei</taxon>
        <taxon>Ostariophysi</taxon>
        <taxon>Cypriniformes</taxon>
        <taxon>Cyprinidae</taxon>
        <taxon>Labeoninae</taxon>
        <taxon>Labeonini</taxon>
        <taxon>Cirrhinus</taxon>
    </lineage>
</organism>
<dbReference type="GO" id="GO:0004523">
    <property type="term" value="F:RNA-DNA hybrid ribonuclease activity"/>
    <property type="evidence" value="ECO:0007669"/>
    <property type="project" value="UniProtKB-EC"/>
</dbReference>
<accession>A0ABD0Q8D7</accession>
<evidence type="ECO:0000256" key="2">
    <source>
        <dbReference type="ARBA" id="ARBA00012180"/>
    </source>
</evidence>
<dbReference type="InterPro" id="IPR043502">
    <property type="entry name" value="DNA/RNA_pol_sf"/>
</dbReference>
<dbReference type="AlphaFoldDB" id="A0ABD0Q8D7"/>
<evidence type="ECO:0000313" key="4">
    <source>
        <dbReference type="EMBL" id="KAL0182121.1"/>
    </source>
</evidence>
<evidence type="ECO:0000256" key="1">
    <source>
        <dbReference type="ARBA" id="ARBA00010879"/>
    </source>
</evidence>
<gene>
    <name evidence="4" type="ORF">M9458_021496</name>
</gene>
<dbReference type="Pfam" id="PF00078">
    <property type="entry name" value="RVT_1"/>
    <property type="match status" value="1"/>
</dbReference>
<name>A0ABD0Q8D7_CIRMR</name>
<dbReference type="CDD" id="cd03714">
    <property type="entry name" value="RT_DIRS1"/>
    <property type="match status" value="1"/>
</dbReference>
<proteinExistence type="inferred from homology"/>
<sequence>MQLKFKMLTVKQVVSQIRSEDWFVRTDYFHVFILPQHRKFLRFAFRGEAYQYGVLPFGLALSPRTFTKCVAAALAPLRLQGIRILNYIDVWLILAQSEQMVARCCSHSHKRAGVKTEHQEECAFFFTENHLSRHGVGFDHDAGTIVTCSDRVDPHCSRE</sequence>
<keyword evidence="5" id="KW-1185">Reference proteome</keyword>
<dbReference type="EMBL" id="JAMKFB020000010">
    <property type="protein sequence ID" value="KAL0182121.1"/>
    <property type="molecule type" value="Genomic_DNA"/>
</dbReference>
<protein>
    <recommendedName>
        <fullName evidence="2">ribonuclease H</fullName>
        <ecNumber evidence="2">3.1.26.4</ecNumber>
    </recommendedName>
</protein>